<evidence type="ECO:0000256" key="1">
    <source>
        <dbReference type="ARBA" id="ARBA00006484"/>
    </source>
</evidence>
<dbReference type="PRINTS" id="PR00081">
    <property type="entry name" value="GDHRDH"/>
</dbReference>
<accession>A0A494XHZ0</accession>
<dbReference type="PANTHER" id="PTHR42760">
    <property type="entry name" value="SHORT-CHAIN DEHYDROGENASES/REDUCTASES FAMILY MEMBER"/>
    <property type="match status" value="1"/>
</dbReference>
<evidence type="ECO:0000259" key="2">
    <source>
        <dbReference type="SMART" id="SM00822"/>
    </source>
</evidence>
<dbReference type="Proteomes" id="UP000270342">
    <property type="component" value="Unassembled WGS sequence"/>
</dbReference>
<dbReference type="EMBL" id="RBZU01000012">
    <property type="protein sequence ID" value="RKP47694.1"/>
    <property type="molecule type" value="Genomic_DNA"/>
</dbReference>
<evidence type="ECO:0000313" key="4">
    <source>
        <dbReference type="Proteomes" id="UP000270342"/>
    </source>
</evidence>
<dbReference type="InterPro" id="IPR002347">
    <property type="entry name" value="SDR_fam"/>
</dbReference>
<organism evidence="3 4">
    <name type="scientific">Pararobbsia silviterrae</name>
    <dbReference type="NCBI Taxonomy" id="1792498"/>
    <lineage>
        <taxon>Bacteria</taxon>
        <taxon>Pseudomonadati</taxon>
        <taxon>Pseudomonadota</taxon>
        <taxon>Betaproteobacteria</taxon>
        <taxon>Burkholderiales</taxon>
        <taxon>Burkholderiaceae</taxon>
        <taxon>Pararobbsia</taxon>
    </lineage>
</organism>
<dbReference type="PANTHER" id="PTHR42760:SF123">
    <property type="entry name" value="OXIDOREDUCTASE"/>
    <property type="match status" value="1"/>
</dbReference>
<feature type="domain" description="Ketoreductase" evidence="2">
    <location>
        <begin position="14"/>
        <end position="192"/>
    </location>
</feature>
<dbReference type="GO" id="GO:0030497">
    <property type="term" value="P:fatty acid elongation"/>
    <property type="evidence" value="ECO:0007669"/>
    <property type="project" value="TreeGrafter"/>
</dbReference>
<dbReference type="RefSeq" id="WP_121089467.1">
    <property type="nucleotide sequence ID" value="NZ_RBZU01000012.1"/>
</dbReference>
<proteinExistence type="inferred from homology"/>
<sequence length="272" mass="28633">MNLQSPSKDLPAQRVALITGAASGIGASVCTYLASIGVHIAAADQNVAGLEALRAQLNPNVRFLGESLDVRDEAAQHAFVDRVERELGPITDVVPCAGLARSAPAEEMTIEQWDLVLGVNLTGTFLTCKAAARAMLPRGRGNIVCIASITAKGGQPGRANYAASKWGLMGLVKSLATEWGRHGIRVNAVAPNGVDTPMLSIGVPEHFRDGVMLDRTPLGRFARPEEIAQTIGFLLSDTASYVTGSILEVDGGLTSGFLTHRHGADYALHGRS</sequence>
<dbReference type="FunFam" id="3.40.50.720:FF:000084">
    <property type="entry name" value="Short-chain dehydrogenase reductase"/>
    <property type="match status" value="1"/>
</dbReference>
<dbReference type="InterPro" id="IPR020904">
    <property type="entry name" value="Sc_DH/Rdtase_CS"/>
</dbReference>
<protein>
    <submittedName>
        <fullName evidence="3">SDR family oxidoreductase</fullName>
    </submittedName>
</protein>
<dbReference type="Pfam" id="PF13561">
    <property type="entry name" value="adh_short_C2"/>
    <property type="match status" value="1"/>
</dbReference>
<name>A0A494XHZ0_9BURK</name>
<dbReference type="PROSITE" id="PS00061">
    <property type="entry name" value="ADH_SHORT"/>
    <property type="match status" value="1"/>
</dbReference>
<dbReference type="InterPro" id="IPR057326">
    <property type="entry name" value="KR_dom"/>
</dbReference>
<gene>
    <name evidence="3" type="ORF">D7S86_22260</name>
</gene>
<comment type="caution">
    <text evidence="3">The sequence shown here is derived from an EMBL/GenBank/DDBJ whole genome shotgun (WGS) entry which is preliminary data.</text>
</comment>
<dbReference type="SMART" id="SM00822">
    <property type="entry name" value="PKS_KR"/>
    <property type="match status" value="1"/>
</dbReference>
<comment type="similarity">
    <text evidence="1">Belongs to the short-chain dehydrogenases/reductases (SDR) family.</text>
</comment>
<dbReference type="OrthoDB" id="8687320at2"/>
<reference evidence="3 4" key="1">
    <citation type="submission" date="2018-10" db="EMBL/GenBank/DDBJ databases">
        <title>Robbsia sp. DHC34, isolated from soil.</title>
        <authorList>
            <person name="Gao Z.-H."/>
            <person name="Qiu L.-H."/>
        </authorList>
    </citation>
    <scope>NUCLEOTIDE SEQUENCE [LARGE SCALE GENOMIC DNA]</scope>
    <source>
        <strain evidence="3 4">DHC34</strain>
    </source>
</reference>
<keyword evidence="4" id="KW-1185">Reference proteome</keyword>
<evidence type="ECO:0000313" key="3">
    <source>
        <dbReference type="EMBL" id="RKP47694.1"/>
    </source>
</evidence>
<dbReference type="AlphaFoldDB" id="A0A494XHZ0"/>
<dbReference type="GO" id="GO:0016616">
    <property type="term" value="F:oxidoreductase activity, acting on the CH-OH group of donors, NAD or NADP as acceptor"/>
    <property type="evidence" value="ECO:0007669"/>
    <property type="project" value="TreeGrafter"/>
</dbReference>
<dbReference type="Gene3D" id="3.40.50.720">
    <property type="entry name" value="NAD(P)-binding Rossmann-like Domain"/>
    <property type="match status" value="1"/>
</dbReference>
<dbReference type="SUPFAM" id="SSF51735">
    <property type="entry name" value="NAD(P)-binding Rossmann-fold domains"/>
    <property type="match status" value="1"/>
</dbReference>
<dbReference type="InterPro" id="IPR036291">
    <property type="entry name" value="NAD(P)-bd_dom_sf"/>
</dbReference>